<dbReference type="EMBL" id="JARK01001422">
    <property type="protein sequence ID" value="EYC04697.1"/>
    <property type="molecule type" value="Genomic_DNA"/>
</dbReference>
<reference evidence="2" key="1">
    <citation type="journal article" date="2015" name="Nat. Genet.">
        <title>The genome and transcriptome of the zoonotic hookworm Ancylostoma ceylanicum identify infection-specific gene families.</title>
        <authorList>
            <person name="Schwarz E.M."/>
            <person name="Hu Y."/>
            <person name="Antoshechkin I."/>
            <person name="Miller M.M."/>
            <person name="Sternberg P.W."/>
            <person name="Aroian R.V."/>
        </authorList>
    </citation>
    <scope>NUCLEOTIDE SEQUENCE</scope>
    <source>
        <strain evidence="2">HY135</strain>
    </source>
</reference>
<dbReference type="AlphaFoldDB" id="A0A016TPY0"/>
<name>A0A016TPY0_9BILA</name>
<dbReference type="Proteomes" id="UP000024635">
    <property type="component" value="Unassembled WGS sequence"/>
</dbReference>
<organism evidence="1 2">
    <name type="scientific">Ancylostoma ceylanicum</name>
    <dbReference type="NCBI Taxonomy" id="53326"/>
    <lineage>
        <taxon>Eukaryota</taxon>
        <taxon>Metazoa</taxon>
        <taxon>Ecdysozoa</taxon>
        <taxon>Nematoda</taxon>
        <taxon>Chromadorea</taxon>
        <taxon>Rhabditida</taxon>
        <taxon>Rhabditina</taxon>
        <taxon>Rhabditomorpha</taxon>
        <taxon>Strongyloidea</taxon>
        <taxon>Ancylostomatidae</taxon>
        <taxon>Ancylostomatinae</taxon>
        <taxon>Ancylostoma</taxon>
    </lineage>
</organism>
<accession>A0A016TPY0</accession>
<dbReference type="OrthoDB" id="5898281at2759"/>
<proteinExistence type="predicted"/>
<evidence type="ECO:0000313" key="1">
    <source>
        <dbReference type="EMBL" id="EYC04697.1"/>
    </source>
</evidence>
<gene>
    <name evidence="1" type="primary">Acey_s0086.g1936</name>
    <name evidence="1" type="ORF">Y032_0086g1936</name>
</gene>
<evidence type="ECO:0000313" key="2">
    <source>
        <dbReference type="Proteomes" id="UP000024635"/>
    </source>
</evidence>
<sequence>MTSEVLDIEIVEDRNRAMEILRNIWDYPRLQKRRRVVCVEDEDSNNNMEQELQKITVPRSRWSPLGWAGNYEVQLDSEIGD</sequence>
<keyword evidence="2" id="KW-1185">Reference proteome</keyword>
<protein>
    <submittedName>
        <fullName evidence="1">Uncharacterized protein</fullName>
    </submittedName>
</protein>
<comment type="caution">
    <text evidence="1">The sequence shown here is derived from an EMBL/GenBank/DDBJ whole genome shotgun (WGS) entry which is preliminary data.</text>
</comment>